<gene>
    <name evidence="2" type="ORF">Goarm_022952</name>
</gene>
<accession>A0A7J9KGB5</accession>
<dbReference type="Pfam" id="PF13966">
    <property type="entry name" value="zf-RVT"/>
    <property type="match status" value="1"/>
</dbReference>
<evidence type="ECO:0000313" key="2">
    <source>
        <dbReference type="EMBL" id="MBA0845488.1"/>
    </source>
</evidence>
<dbReference type="AlphaFoldDB" id="A0A7J9KGB5"/>
<sequence length="137" mass="16137">NIWNDRWLPGPGNGRIECQNIDIRYSKEQLQHIVSIPLVSSRLQDVPVWRGDNTGLWELKILSKIRILIWRIANDYLPTLHNLKVRNLVVNTLCSVCQTEEESVDHLFRVCIFTQQVLRVWEWWSQHATERPVGRIG</sequence>
<reference evidence="2 3" key="1">
    <citation type="journal article" date="2019" name="Genome Biol. Evol.">
        <title>Insights into the evolution of the New World diploid cottons (Gossypium, subgenus Houzingenia) based on genome sequencing.</title>
        <authorList>
            <person name="Grover C.E."/>
            <person name="Arick M.A. 2nd"/>
            <person name="Thrash A."/>
            <person name="Conover J.L."/>
            <person name="Sanders W.S."/>
            <person name="Peterson D.G."/>
            <person name="Frelichowski J.E."/>
            <person name="Scheffler J.A."/>
            <person name="Scheffler B.E."/>
            <person name="Wendel J.F."/>
        </authorList>
    </citation>
    <scope>NUCLEOTIDE SEQUENCE [LARGE SCALE GENOMIC DNA]</scope>
    <source>
        <strain evidence="2">6</strain>
        <tissue evidence="2">Leaf</tissue>
    </source>
</reference>
<dbReference type="InterPro" id="IPR026960">
    <property type="entry name" value="RVT-Znf"/>
</dbReference>
<proteinExistence type="predicted"/>
<feature type="non-terminal residue" evidence="2">
    <location>
        <position position="137"/>
    </location>
</feature>
<keyword evidence="3" id="KW-1185">Reference proteome</keyword>
<protein>
    <recommendedName>
        <fullName evidence="1">Reverse transcriptase zinc-binding domain-containing protein</fullName>
    </recommendedName>
</protein>
<name>A0A7J9KGB5_9ROSI</name>
<dbReference type="EMBL" id="JABFAE010416128">
    <property type="protein sequence ID" value="MBA0845488.1"/>
    <property type="molecule type" value="Genomic_DNA"/>
</dbReference>
<comment type="caution">
    <text evidence="2">The sequence shown here is derived from an EMBL/GenBank/DDBJ whole genome shotgun (WGS) entry which is preliminary data.</text>
</comment>
<evidence type="ECO:0000313" key="3">
    <source>
        <dbReference type="Proteomes" id="UP000593575"/>
    </source>
</evidence>
<feature type="domain" description="Reverse transcriptase zinc-binding" evidence="1">
    <location>
        <begin position="54"/>
        <end position="117"/>
    </location>
</feature>
<dbReference type="Proteomes" id="UP000593575">
    <property type="component" value="Unassembled WGS sequence"/>
</dbReference>
<evidence type="ECO:0000259" key="1">
    <source>
        <dbReference type="Pfam" id="PF13966"/>
    </source>
</evidence>
<organism evidence="2 3">
    <name type="scientific">Gossypium armourianum</name>
    <dbReference type="NCBI Taxonomy" id="34283"/>
    <lineage>
        <taxon>Eukaryota</taxon>
        <taxon>Viridiplantae</taxon>
        <taxon>Streptophyta</taxon>
        <taxon>Embryophyta</taxon>
        <taxon>Tracheophyta</taxon>
        <taxon>Spermatophyta</taxon>
        <taxon>Magnoliopsida</taxon>
        <taxon>eudicotyledons</taxon>
        <taxon>Gunneridae</taxon>
        <taxon>Pentapetalae</taxon>
        <taxon>rosids</taxon>
        <taxon>malvids</taxon>
        <taxon>Malvales</taxon>
        <taxon>Malvaceae</taxon>
        <taxon>Malvoideae</taxon>
        <taxon>Gossypium</taxon>
    </lineage>
</organism>